<dbReference type="Proteomes" id="UP000026960">
    <property type="component" value="Chromosome 6"/>
</dbReference>
<feature type="region of interest" description="Disordered" evidence="1">
    <location>
        <begin position="167"/>
        <end position="187"/>
    </location>
</feature>
<accession>A0A0D3GC49</accession>
<protein>
    <submittedName>
        <fullName evidence="2">Uncharacterized protein</fullName>
    </submittedName>
</protein>
<reference evidence="2" key="2">
    <citation type="submission" date="2015-03" db="UniProtKB">
        <authorList>
            <consortium name="EnsemblPlants"/>
        </authorList>
    </citation>
    <scope>IDENTIFICATION</scope>
</reference>
<evidence type="ECO:0000313" key="2">
    <source>
        <dbReference type="EnsemblPlants" id="OBART06G01250.1"/>
    </source>
</evidence>
<keyword evidence="3" id="KW-1185">Reference proteome</keyword>
<reference evidence="2" key="1">
    <citation type="journal article" date="2009" name="Rice">
        <title>De Novo Next Generation Sequencing of Plant Genomes.</title>
        <authorList>
            <person name="Rounsley S."/>
            <person name="Marri P.R."/>
            <person name="Yu Y."/>
            <person name="He R."/>
            <person name="Sisneros N."/>
            <person name="Goicoechea J.L."/>
            <person name="Lee S.J."/>
            <person name="Angelova A."/>
            <person name="Kudrna D."/>
            <person name="Luo M."/>
            <person name="Affourtit J."/>
            <person name="Desany B."/>
            <person name="Knight J."/>
            <person name="Niazi F."/>
            <person name="Egholm M."/>
            <person name="Wing R.A."/>
        </authorList>
    </citation>
    <scope>NUCLEOTIDE SEQUENCE [LARGE SCALE GENOMIC DNA]</scope>
    <source>
        <strain evidence="2">cv. IRGC 105608</strain>
    </source>
</reference>
<dbReference type="PaxDb" id="65489-OBART06G01250.1"/>
<sequence>MRVDEHRASAKHIASLHFASYQPKLVTDGGETKSLTFASVNFQVCPGLVEYFPARSASDRWATGWPQSWFYLDVGVGSGPHSTNKDILFRRLPDANADDEDLDGLHQSLQRVAKRLGMRDLTEEFLMLRVIPLREGWAHDLTSGDDATAGTYAGPVSFASKALPRMQGGGSLAASDAEESSPLTSAAVPASDLGAETGLQTSAMAVPGGPGEAPRPAAAPEALAARAGLAASSVLARGARAKAAAADHPGAPHPPQGAAALGNLPGLGIKFAPLDWAPLVGDRASMLASSLNSSELSDLLHVLGWRVMVAEAAAVVRGGRDAADLHVERLRIQELQRQALSAITEAETAIDSSRSAVSRTDSARQQAELDLTVPRAELAREREATTRLSDELATLKAVVRAFGSIRVQGPAPPLDNSAVGEKLHWVKKVGKFAAKALAGYGTWCSWATTRMLSLLLRSKGCMHIGPSARAAPSEVTTLLASGSGVNFLRKDADDFTGRVWPALGHDAAVAAMASAT</sequence>
<proteinExistence type="predicted"/>
<dbReference type="HOGENOM" id="CLU_528267_0_0_1"/>
<dbReference type="AlphaFoldDB" id="A0A0D3GC49"/>
<dbReference type="EnsemblPlants" id="OBART06G01250.1">
    <property type="protein sequence ID" value="OBART06G01250.1"/>
    <property type="gene ID" value="OBART06G01250"/>
</dbReference>
<name>A0A0D3GC49_9ORYZ</name>
<dbReference type="Gramene" id="OBART06G01250.1">
    <property type="protein sequence ID" value="OBART06G01250.1"/>
    <property type="gene ID" value="OBART06G01250"/>
</dbReference>
<organism evidence="2">
    <name type="scientific">Oryza barthii</name>
    <dbReference type="NCBI Taxonomy" id="65489"/>
    <lineage>
        <taxon>Eukaryota</taxon>
        <taxon>Viridiplantae</taxon>
        <taxon>Streptophyta</taxon>
        <taxon>Embryophyta</taxon>
        <taxon>Tracheophyta</taxon>
        <taxon>Spermatophyta</taxon>
        <taxon>Magnoliopsida</taxon>
        <taxon>Liliopsida</taxon>
        <taxon>Poales</taxon>
        <taxon>Poaceae</taxon>
        <taxon>BOP clade</taxon>
        <taxon>Oryzoideae</taxon>
        <taxon>Oryzeae</taxon>
        <taxon>Oryzinae</taxon>
        <taxon>Oryza</taxon>
    </lineage>
</organism>
<evidence type="ECO:0000313" key="3">
    <source>
        <dbReference type="Proteomes" id="UP000026960"/>
    </source>
</evidence>
<evidence type="ECO:0000256" key="1">
    <source>
        <dbReference type="SAM" id="MobiDB-lite"/>
    </source>
</evidence>